<feature type="region of interest" description="Disordered" evidence="2">
    <location>
        <begin position="19"/>
        <end position="69"/>
    </location>
</feature>
<reference evidence="4 5" key="1">
    <citation type="submission" date="2018-06" db="EMBL/GenBank/DDBJ databases">
        <title>Comparative genomics reveals the genomic features of Rhizophagus irregularis, R. cerebriforme, R. diaphanum and Gigaspora rosea, and their symbiotic lifestyle signature.</title>
        <authorList>
            <person name="Morin E."/>
            <person name="San Clemente H."/>
            <person name="Chen E.C.H."/>
            <person name="De La Providencia I."/>
            <person name="Hainaut M."/>
            <person name="Kuo A."/>
            <person name="Kohler A."/>
            <person name="Murat C."/>
            <person name="Tang N."/>
            <person name="Roy S."/>
            <person name="Loubradou J."/>
            <person name="Henrissat B."/>
            <person name="Grigoriev I.V."/>
            <person name="Corradi N."/>
            <person name="Roux C."/>
            <person name="Martin F.M."/>
        </authorList>
    </citation>
    <scope>NUCLEOTIDE SEQUENCE [LARGE SCALE GENOMIC DNA]</scope>
    <source>
        <strain evidence="4 5">DAOM 194757</strain>
    </source>
</reference>
<proteinExistence type="predicted"/>
<dbReference type="OrthoDB" id="2448909at2759"/>
<keyword evidence="1" id="KW-0862">Zinc</keyword>
<feature type="domain" description="CCHC-type" evidence="3">
    <location>
        <begin position="276"/>
        <end position="291"/>
    </location>
</feature>
<evidence type="ECO:0000313" key="5">
    <source>
        <dbReference type="Proteomes" id="UP000266673"/>
    </source>
</evidence>
<dbReference type="AlphaFoldDB" id="A0A397V219"/>
<dbReference type="PROSITE" id="PS50158">
    <property type="entry name" value="ZF_CCHC"/>
    <property type="match status" value="1"/>
</dbReference>
<keyword evidence="1" id="KW-0863">Zinc-finger</keyword>
<dbReference type="GO" id="GO:0003676">
    <property type="term" value="F:nucleic acid binding"/>
    <property type="evidence" value="ECO:0007669"/>
    <property type="project" value="InterPro"/>
</dbReference>
<organism evidence="4 5">
    <name type="scientific">Gigaspora rosea</name>
    <dbReference type="NCBI Taxonomy" id="44941"/>
    <lineage>
        <taxon>Eukaryota</taxon>
        <taxon>Fungi</taxon>
        <taxon>Fungi incertae sedis</taxon>
        <taxon>Mucoromycota</taxon>
        <taxon>Glomeromycotina</taxon>
        <taxon>Glomeromycetes</taxon>
        <taxon>Diversisporales</taxon>
        <taxon>Gigasporaceae</taxon>
        <taxon>Gigaspora</taxon>
    </lineage>
</organism>
<dbReference type="InterPro" id="IPR036875">
    <property type="entry name" value="Znf_CCHC_sf"/>
</dbReference>
<dbReference type="EMBL" id="QKWP01000675">
    <property type="protein sequence ID" value="RIB16455.1"/>
    <property type="molecule type" value="Genomic_DNA"/>
</dbReference>
<name>A0A397V219_9GLOM</name>
<evidence type="ECO:0000313" key="4">
    <source>
        <dbReference type="EMBL" id="RIB16455.1"/>
    </source>
</evidence>
<dbReference type="Proteomes" id="UP000266673">
    <property type="component" value="Unassembled WGS sequence"/>
</dbReference>
<evidence type="ECO:0000256" key="2">
    <source>
        <dbReference type="SAM" id="MobiDB-lite"/>
    </source>
</evidence>
<dbReference type="Pfam" id="PF00098">
    <property type="entry name" value="zf-CCHC"/>
    <property type="match status" value="1"/>
</dbReference>
<accession>A0A397V219</accession>
<protein>
    <recommendedName>
        <fullName evidence="3">CCHC-type domain-containing protein</fullName>
    </recommendedName>
</protein>
<dbReference type="InterPro" id="IPR001878">
    <property type="entry name" value="Znf_CCHC"/>
</dbReference>
<dbReference type="GO" id="GO:0008270">
    <property type="term" value="F:zinc ion binding"/>
    <property type="evidence" value="ECO:0007669"/>
    <property type="project" value="UniProtKB-KW"/>
</dbReference>
<evidence type="ECO:0000259" key="3">
    <source>
        <dbReference type="PROSITE" id="PS50158"/>
    </source>
</evidence>
<keyword evidence="5" id="KW-1185">Reference proteome</keyword>
<sequence>MGGSPCPRNYKTLDIIRKNSGKKMKKVHNTRSKDREMIATLQTTTPKEKEAEITTPSTNSSASTTGSTSSDWIEIIKHETATIELQRQHEVDDNLTKNSTGFVVEGSENLCNDQSVIMNLFSIIHLKMTSEDKFDLADLLRFTSETNLLDENLDFSKQPQIVECNGQARNLFLHVKIWDFSRNIRSNQELLSVRLRRVPITDKEVITKEIKGVFENVGDIKAIKPLLYKGTPIQSDQWVVIFDITEDSDLTQQIPRYINIMDQKVVIEWKEAPKLCFFCDGEGHIKRDCRQLRNANNLRQNYKEFKELKNKQVLREGTLENAQKTVKEKKENPYTDSSQELITQETVIVDQDINMECEKLHLDQRRHNQIYSLRRQ</sequence>
<keyword evidence="1" id="KW-0479">Metal-binding</keyword>
<dbReference type="SMART" id="SM00343">
    <property type="entry name" value="ZnF_C2HC"/>
    <property type="match status" value="1"/>
</dbReference>
<evidence type="ECO:0000256" key="1">
    <source>
        <dbReference type="PROSITE-ProRule" id="PRU00047"/>
    </source>
</evidence>
<comment type="caution">
    <text evidence="4">The sequence shown here is derived from an EMBL/GenBank/DDBJ whole genome shotgun (WGS) entry which is preliminary data.</text>
</comment>
<feature type="compositionally biased region" description="Basic residues" evidence="2">
    <location>
        <begin position="19"/>
        <end position="30"/>
    </location>
</feature>
<feature type="compositionally biased region" description="Low complexity" evidence="2">
    <location>
        <begin position="54"/>
        <end position="69"/>
    </location>
</feature>
<gene>
    <name evidence="4" type="ORF">C2G38_2038568</name>
</gene>
<dbReference type="SUPFAM" id="SSF57756">
    <property type="entry name" value="Retrovirus zinc finger-like domains"/>
    <property type="match status" value="1"/>
</dbReference>